<name>A0ABV0F2Q4_9ENTE</name>
<evidence type="ECO:0000313" key="5">
    <source>
        <dbReference type="EMBL" id="MEO1781332.1"/>
    </source>
</evidence>
<evidence type="ECO:0000259" key="3">
    <source>
        <dbReference type="Pfam" id="PF02016"/>
    </source>
</evidence>
<dbReference type="PANTHER" id="PTHR30237">
    <property type="entry name" value="MURAMOYLTETRAPEPTIDE CARBOXYPEPTIDASE"/>
    <property type="match status" value="1"/>
</dbReference>
<dbReference type="Proteomes" id="UP001429357">
    <property type="component" value="Unassembled WGS sequence"/>
</dbReference>
<comment type="similarity">
    <text evidence="1">Belongs to the peptidase S66 family.</text>
</comment>
<dbReference type="InterPro" id="IPR040921">
    <property type="entry name" value="Peptidase_S66C"/>
</dbReference>
<dbReference type="Pfam" id="PF17676">
    <property type="entry name" value="Peptidase_S66C"/>
    <property type="match status" value="1"/>
</dbReference>
<dbReference type="EMBL" id="MAEI02000001">
    <property type="protein sequence ID" value="MEO1781332.1"/>
    <property type="molecule type" value="Genomic_DNA"/>
</dbReference>
<comment type="caution">
    <text evidence="5">The sequence shown here is derived from an EMBL/GenBank/DDBJ whole genome shotgun (WGS) entry which is preliminary data.</text>
</comment>
<feature type="domain" description="LD-carboxypeptidase C-terminal" evidence="4">
    <location>
        <begin position="260"/>
        <end position="379"/>
    </location>
</feature>
<sequence>MGLFIKVAETRNKGFTCRNMGKKSYFLDEKNALLSREGKTFGILLATFGGGLSMKKPARLHVGAKIATIALSAGLAGEPAILWRYEQGKRQLQELGFEVVEMPHTLADVQSAYADPQGRARDLEQALLDPEIKAILSTIGGSESYRIFQHVDLQILREHPKPFIGYSDSTSVHQLFRMAGVGSFYGPCLLVDFAENGGVPAFTREVFEAVLMADTTGYVYPWRENWTSEFLPWEIANQPLRRQLQPDRGPLVLQGKGQVTGRLLGGCLEVLAMLRGTPLYPTPEDFAGALLLLETSEEMPVPDLVERELRTMGIMGNLGRVNGILFGKPQEETYFQEYQDVIQKVLREFDLPDLPVVYNCNFGHTEPKWTLPLGVAAKLDLEAGTLTLLESATSE</sequence>
<keyword evidence="6" id="KW-1185">Reference proteome</keyword>
<dbReference type="SUPFAM" id="SSF52317">
    <property type="entry name" value="Class I glutamine amidotransferase-like"/>
    <property type="match status" value="1"/>
</dbReference>
<evidence type="ECO:0000256" key="1">
    <source>
        <dbReference type="ARBA" id="ARBA00010233"/>
    </source>
</evidence>
<dbReference type="Pfam" id="PF02016">
    <property type="entry name" value="Peptidase_S66"/>
    <property type="match status" value="1"/>
</dbReference>
<dbReference type="InterPro" id="IPR003507">
    <property type="entry name" value="S66_fam"/>
</dbReference>
<dbReference type="SUPFAM" id="SSF141986">
    <property type="entry name" value="LD-carboxypeptidase A C-terminal domain-like"/>
    <property type="match status" value="1"/>
</dbReference>
<feature type="domain" description="LD-carboxypeptidase N-terminal" evidence="3">
    <location>
        <begin position="66"/>
        <end position="186"/>
    </location>
</feature>
<gene>
    <name evidence="5" type="ORF">BAU18_000911</name>
</gene>
<protein>
    <recommendedName>
        <fullName evidence="7">LD-carboxypeptidase</fullName>
    </recommendedName>
</protein>
<reference evidence="5" key="2">
    <citation type="submission" date="2024-02" db="EMBL/GenBank/DDBJ databases">
        <title>The Genome Sequence of Enterococcus diestrammenae JM9A.</title>
        <authorList>
            <person name="Earl A."/>
            <person name="Manson A."/>
            <person name="Gilmore M."/>
            <person name="Sanders J."/>
            <person name="Shea T."/>
            <person name="Howe W."/>
            <person name="Livny J."/>
            <person name="Cuomo C."/>
            <person name="Neafsey D."/>
            <person name="Birren B."/>
        </authorList>
    </citation>
    <scope>NUCLEOTIDE SEQUENCE</scope>
    <source>
        <strain evidence="5">JM9A</strain>
    </source>
</reference>
<evidence type="ECO:0000259" key="4">
    <source>
        <dbReference type="Pfam" id="PF17676"/>
    </source>
</evidence>
<dbReference type="CDD" id="cd07062">
    <property type="entry name" value="Peptidase_S66_mccF_like"/>
    <property type="match status" value="1"/>
</dbReference>
<dbReference type="InterPro" id="IPR027478">
    <property type="entry name" value="LdcA_N"/>
</dbReference>
<dbReference type="InterPro" id="IPR040449">
    <property type="entry name" value="Peptidase_S66_N"/>
</dbReference>
<keyword evidence="2" id="KW-0378">Hydrolase</keyword>
<dbReference type="InterPro" id="IPR029062">
    <property type="entry name" value="Class_I_gatase-like"/>
</dbReference>
<organism evidence="5 6">
    <name type="scientific">Enterococcus diestrammenae</name>
    <dbReference type="NCBI Taxonomy" id="1155073"/>
    <lineage>
        <taxon>Bacteria</taxon>
        <taxon>Bacillati</taxon>
        <taxon>Bacillota</taxon>
        <taxon>Bacilli</taxon>
        <taxon>Lactobacillales</taxon>
        <taxon>Enterococcaceae</taxon>
        <taxon>Enterococcus</taxon>
    </lineage>
</organism>
<accession>A0ABV0F2Q4</accession>
<evidence type="ECO:0000313" key="6">
    <source>
        <dbReference type="Proteomes" id="UP001429357"/>
    </source>
</evidence>
<reference evidence="5" key="1">
    <citation type="submission" date="2016-06" db="EMBL/GenBank/DDBJ databases">
        <authorList>
            <person name="Van Tyne D."/>
        </authorList>
    </citation>
    <scope>NUCLEOTIDE SEQUENCE</scope>
    <source>
        <strain evidence="5">JM9A</strain>
    </source>
</reference>
<dbReference type="PANTHER" id="PTHR30237:SF4">
    <property type="entry name" value="LD-CARBOXYPEPTIDASE C-TERMINAL DOMAIN-CONTAINING PROTEIN"/>
    <property type="match status" value="1"/>
</dbReference>
<evidence type="ECO:0008006" key="7">
    <source>
        <dbReference type="Google" id="ProtNLM"/>
    </source>
</evidence>
<proteinExistence type="inferred from homology"/>
<evidence type="ECO:0000256" key="2">
    <source>
        <dbReference type="ARBA" id="ARBA00022801"/>
    </source>
</evidence>
<dbReference type="InterPro" id="IPR027461">
    <property type="entry name" value="Carboxypeptidase_A_C_sf"/>
</dbReference>
<dbReference type="Gene3D" id="3.50.30.60">
    <property type="entry name" value="LD-carboxypeptidase A C-terminal domain-like"/>
    <property type="match status" value="1"/>
</dbReference>
<dbReference type="Gene3D" id="3.40.50.10740">
    <property type="entry name" value="Class I glutamine amidotransferase-like"/>
    <property type="match status" value="1"/>
</dbReference>